<keyword evidence="5" id="KW-0560">Oxidoreductase</keyword>
<evidence type="ECO:0000256" key="5">
    <source>
        <dbReference type="ARBA" id="ARBA00023002"/>
    </source>
</evidence>
<dbReference type="SUPFAM" id="SSF56176">
    <property type="entry name" value="FAD-binding/transporter-associated domain-like"/>
    <property type="match status" value="1"/>
</dbReference>
<dbReference type="GO" id="GO:0016491">
    <property type="term" value="F:oxidoreductase activity"/>
    <property type="evidence" value="ECO:0007669"/>
    <property type="project" value="UniProtKB-KW"/>
</dbReference>
<proteinExistence type="inferred from homology"/>
<feature type="domain" description="FAD-binding PCMH-type" evidence="6">
    <location>
        <begin position="37"/>
        <end position="207"/>
    </location>
</feature>
<dbReference type="GO" id="GO:0071949">
    <property type="term" value="F:FAD binding"/>
    <property type="evidence" value="ECO:0007669"/>
    <property type="project" value="InterPro"/>
</dbReference>
<evidence type="ECO:0000256" key="4">
    <source>
        <dbReference type="ARBA" id="ARBA00022827"/>
    </source>
</evidence>
<evidence type="ECO:0000313" key="8">
    <source>
        <dbReference type="Proteomes" id="UP000188929"/>
    </source>
</evidence>
<keyword evidence="8" id="KW-1185">Reference proteome</keyword>
<gene>
    <name evidence="7" type="ORF">BL253_01545</name>
</gene>
<dbReference type="EMBL" id="MOMC01000004">
    <property type="protein sequence ID" value="ONH33504.1"/>
    <property type="molecule type" value="Genomic_DNA"/>
</dbReference>
<evidence type="ECO:0000259" key="6">
    <source>
        <dbReference type="PROSITE" id="PS51387"/>
    </source>
</evidence>
<dbReference type="InterPro" id="IPR016169">
    <property type="entry name" value="FAD-bd_PCMH_sub2"/>
</dbReference>
<keyword evidence="3" id="KW-0285">Flavoprotein</keyword>
<dbReference type="Proteomes" id="UP000188929">
    <property type="component" value="Unassembled WGS sequence"/>
</dbReference>
<dbReference type="PANTHER" id="PTHR42973:SF39">
    <property type="entry name" value="FAD-BINDING PCMH-TYPE DOMAIN-CONTAINING PROTEIN"/>
    <property type="match status" value="1"/>
</dbReference>
<dbReference type="Gene3D" id="3.40.462.20">
    <property type="match status" value="1"/>
</dbReference>
<protein>
    <submittedName>
        <fullName evidence="7">6-hydroxynicotine oxidase</fullName>
    </submittedName>
</protein>
<dbReference type="AlphaFoldDB" id="A0A1V2IJZ0"/>
<evidence type="ECO:0000313" key="7">
    <source>
        <dbReference type="EMBL" id="ONH33504.1"/>
    </source>
</evidence>
<dbReference type="Gene3D" id="3.30.43.10">
    <property type="entry name" value="Uridine Diphospho-n-acetylenolpyruvylglucosamine Reductase, domain 2"/>
    <property type="match status" value="1"/>
</dbReference>
<dbReference type="Gene3D" id="3.30.465.10">
    <property type="match status" value="1"/>
</dbReference>
<dbReference type="STRING" id="1834516.BL253_01545"/>
<dbReference type="InterPro" id="IPR016167">
    <property type="entry name" value="FAD-bd_PCMH_sub1"/>
</dbReference>
<organism evidence="7 8">
    <name type="scientific">Pseudofrankia asymbiotica</name>
    <dbReference type="NCBI Taxonomy" id="1834516"/>
    <lineage>
        <taxon>Bacteria</taxon>
        <taxon>Bacillati</taxon>
        <taxon>Actinomycetota</taxon>
        <taxon>Actinomycetes</taxon>
        <taxon>Frankiales</taxon>
        <taxon>Frankiaceae</taxon>
        <taxon>Pseudofrankia</taxon>
    </lineage>
</organism>
<comment type="caution">
    <text evidence="7">The sequence shown here is derived from an EMBL/GenBank/DDBJ whole genome shotgun (WGS) entry which is preliminary data.</text>
</comment>
<dbReference type="InterPro" id="IPR050416">
    <property type="entry name" value="FAD-linked_Oxidoreductase"/>
</dbReference>
<evidence type="ECO:0000256" key="2">
    <source>
        <dbReference type="ARBA" id="ARBA00005466"/>
    </source>
</evidence>
<dbReference type="InterPro" id="IPR006094">
    <property type="entry name" value="Oxid_FAD_bind_N"/>
</dbReference>
<evidence type="ECO:0000256" key="1">
    <source>
        <dbReference type="ARBA" id="ARBA00001974"/>
    </source>
</evidence>
<dbReference type="InterPro" id="IPR036318">
    <property type="entry name" value="FAD-bd_PCMH-like_sf"/>
</dbReference>
<comment type="cofactor">
    <cofactor evidence="1">
        <name>FAD</name>
        <dbReference type="ChEBI" id="CHEBI:57692"/>
    </cofactor>
</comment>
<sequence length="457" mass="49319">MGAEPDVATLRATVRGAVLEPGDEGFDEARGTYNLVVDQRPALIVVPADAQDVVTVIRYASHRAMRVVPQRTGHNAEPLGDLAGAVLLRTDAMREVRIDAERRRALVGAGAKWEDVVPSASELGLAALHGSTPDVSVVGYTLGGGLGWYARALGLACNSVTGIQVATADGVLRWVDPDVEPELFWALRGGGGTFGVVTAIEFRLYPVTEVYAGVLFFPWERSAEVLRAWEAWTRTVPDEMTSVGRIMQFPPFPEIPEPMRGKAFVLVEGVYLGDEETGAQLMEPLRRLGPLLDTFAMVPPAGIAELHMDPPQPLPYQSDSMVLTDVTQADIDRFVDAIGPGSGSPLVSVEIRHLGGELDRVRRGSGALSRMPGSYILFGVGIAPDPAGVQTVRQWLATMKESLRDQAGGLYLNFTEKAVDPAEIFPVDVYERLRAVRASVDPNGLIRANHEIPAARD</sequence>
<dbReference type="Pfam" id="PF01565">
    <property type="entry name" value="FAD_binding_4"/>
    <property type="match status" value="1"/>
</dbReference>
<reference evidence="8" key="1">
    <citation type="submission" date="2016-10" db="EMBL/GenBank/DDBJ databases">
        <title>Frankia sp. NRRL B-16386 Genome sequencing.</title>
        <authorList>
            <person name="Ghodhbane-Gtari F."/>
            <person name="Swanson E."/>
            <person name="Gueddou A."/>
            <person name="Hezbri K."/>
            <person name="Ktari K."/>
            <person name="Nouioui I."/>
            <person name="Morris K."/>
            <person name="Simpson S."/>
            <person name="Abebe-Akele F."/>
            <person name="Thomas K."/>
            <person name="Gtari M."/>
            <person name="Tisa L.S."/>
        </authorList>
    </citation>
    <scope>NUCLEOTIDE SEQUENCE [LARGE SCALE GENOMIC DNA]</scope>
    <source>
        <strain evidence="8">NRRL B-16386</strain>
    </source>
</reference>
<comment type="similarity">
    <text evidence="2">Belongs to the oxygen-dependent FAD-linked oxidoreductase family.</text>
</comment>
<dbReference type="InterPro" id="IPR016166">
    <property type="entry name" value="FAD-bd_PCMH"/>
</dbReference>
<accession>A0A1V2IJZ0</accession>
<name>A0A1V2IJZ0_9ACTN</name>
<evidence type="ECO:0000256" key="3">
    <source>
        <dbReference type="ARBA" id="ARBA00022630"/>
    </source>
</evidence>
<dbReference type="PANTHER" id="PTHR42973">
    <property type="entry name" value="BINDING OXIDOREDUCTASE, PUTATIVE (AFU_ORTHOLOGUE AFUA_1G17690)-RELATED"/>
    <property type="match status" value="1"/>
</dbReference>
<dbReference type="PROSITE" id="PS51387">
    <property type="entry name" value="FAD_PCMH"/>
    <property type="match status" value="1"/>
</dbReference>
<keyword evidence="4" id="KW-0274">FAD</keyword>